<dbReference type="PIRSF" id="PIRSF032285">
    <property type="entry name" value="UCP032285"/>
    <property type="match status" value="1"/>
</dbReference>
<name>V6DHA5_9BACT</name>
<organism evidence="1 2">
    <name type="scientific">Candidatus Babela massiliensis</name>
    <dbReference type="NCBI Taxonomy" id="673862"/>
    <lineage>
        <taxon>Bacteria</taxon>
        <taxon>Candidatus Babelota</taxon>
        <taxon>Candidatus Babeliae</taxon>
        <taxon>Candidatus Babeliales</taxon>
        <taxon>Candidatus Babeliaceae</taxon>
        <taxon>Candidatus Babela</taxon>
    </lineage>
</organism>
<keyword evidence="2" id="KW-1185">Reference proteome</keyword>
<dbReference type="Proteomes" id="UP000018769">
    <property type="component" value="Chromosome I"/>
</dbReference>
<dbReference type="InterPro" id="IPR038231">
    <property type="entry name" value="MepB-like_sf"/>
</dbReference>
<gene>
    <name evidence="1" type="ORF">BABL1_gene_58</name>
</gene>
<dbReference type="eggNOG" id="COG4815">
    <property type="taxonomic scope" value="Bacteria"/>
</dbReference>
<dbReference type="RefSeq" id="WP_023792812.1">
    <property type="nucleotide sequence ID" value="NC_023003.1"/>
</dbReference>
<dbReference type="Pfam" id="PF08877">
    <property type="entry name" value="MepB-like"/>
    <property type="match status" value="1"/>
</dbReference>
<dbReference type="EMBL" id="HG793133">
    <property type="protein sequence ID" value="CDK30924.1"/>
    <property type="molecule type" value="Genomic_DNA"/>
</dbReference>
<dbReference type="AlphaFoldDB" id="V6DHA5"/>
<evidence type="ECO:0000313" key="1">
    <source>
        <dbReference type="EMBL" id="CDK30924.1"/>
    </source>
</evidence>
<dbReference type="KEGG" id="dpb:BABL1_gene_58"/>
<dbReference type="Gene3D" id="3.40.1350.140">
    <property type="entry name" value="MepB-like"/>
    <property type="match status" value="1"/>
</dbReference>
<dbReference type="HOGENOM" id="CLU_111604_0_0_7"/>
<protein>
    <submittedName>
        <fullName evidence="1">Uncharacterized protein conserved in bacteria</fullName>
    </submittedName>
</protein>
<dbReference type="OrthoDB" id="4954833at2"/>
<dbReference type="InterPro" id="IPR011235">
    <property type="entry name" value="MepB-like"/>
</dbReference>
<sequence>MNKNLKNIYYDLFFVCTLYERNGLACKNIVHNEESKEYSASKFTINDFWIEFRTAKITPKKVGQFVTFWKRIGDSTILPYDISDKFDFFIVSVRKGNYLGQFIFPKNILYQEGFLSVKGEGGKRAMRVYPPWDEANSKQAKKTQTWQLKYFVDIFPEANIMKMNSIFS</sequence>
<reference evidence="1 2" key="1">
    <citation type="journal article" date="2015" name="Biol. Direct">
        <title>Babela massiliensis, a representative of a widespread bacterial phylum with unusual adaptations to parasitism in amoebae.</title>
        <authorList>
            <person name="Pagnier I."/>
            <person name="Yutin N."/>
            <person name="Croce O."/>
            <person name="Makarova K.S."/>
            <person name="Wolf Y.I."/>
            <person name="Benamar S."/>
            <person name="Raoult D."/>
            <person name="Koonin E.V."/>
            <person name="La Scola B."/>
        </authorList>
    </citation>
    <scope>NUCLEOTIDE SEQUENCE [LARGE SCALE GENOMIC DNA]</scope>
    <source>
        <strain evidence="2">BABL1</strain>
    </source>
</reference>
<proteinExistence type="predicted"/>
<dbReference type="PATRIC" id="fig|673862.3.peg.815"/>
<evidence type="ECO:0000313" key="2">
    <source>
        <dbReference type="Proteomes" id="UP000018769"/>
    </source>
</evidence>
<dbReference type="STRING" id="673862.BABL1_gene_58"/>
<accession>V6DHA5</accession>